<dbReference type="SUPFAM" id="SSF52540">
    <property type="entry name" value="P-loop containing nucleoside triphosphate hydrolases"/>
    <property type="match status" value="1"/>
</dbReference>
<evidence type="ECO:0000256" key="1">
    <source>
        <dbReference type="ARBA" id="ARBA00005417"/>
    </source>
</evidence>
<dbReference type="InterPro" id="IPR003439">
    <property type="entry name" value="ABC_transporter-like_ATP-bd"/>
</dbReference>
<dbReference type="Gene3D" id="3.40.50.300">
    <property type="entry name" value="P-loop containing nucleotide triphosphate hydrolases"/>
    <property type="match status" value="1"/>
</dbReference>
<evidence type="ECO:0000256" key="4">
    <source>
        <dbReference type="ARBA" id="ARBA00022741"/>
    </source>
</evidence>
<keyword evidence="4" id="KW-0547">Nucleotide-binding</keyword>
<dbReference type="AlphaFoldDB" id="A0A2P2DYH3"/>
<dbReference type="Proteomes" id="UP000245133">
    <property type="component" value="Unassembled WGS sequence"/>
</dbReference>
<evidence type="ECO:0000256" key="5">
    <source>
        <dbReference type="ARBA" id="ARBA00022840"/>
    </source>
</evidence>
<protein>
    <submittedName>
        <fullName evidence="7">ABC transporter, ATP binding protein</fullName>
    </submittedName>
</protein>
<dbReference type="GO" id="GO:0016887">
    <property type="term" value="F:ATP hydrolysis activity"/>
    <property type="evidence" value="ECO:0007669"/>
    <property type="project" value="InterPro"/>
</dbReference>
<dbReference type="RefSeq" id="WP_167836930.1">
    <property type="nucleotide sequence ID" value="NZ_BFBB01000003.1"/>
</dbReference>
<dbReference type="PANTHER" id="PTHR42711:SF5">
    <property type="entry name" value="ABC TRANSPORTER ATP-BINDING PROTEIN NATA"/>
    <property type="match status" value="1"/>
</dbReference>
<organism evidence="7 8">
    <name type="scientific">Leptospira ryugenii</name>
    <dbReference type="NCBI Taxonomy" id="1917863"/>
    <lineage>
        <taxon>Bacteria</taxon>
        <taxon>Pseudomonadati</taxon>
        <taxon>Spirochaetota</taxon>
        <taxon>Spirochaetia</taxon>
        <taxon>Leptospirales</taxon>
        <taxon>Leptospiraceae</taxon>
        <taxon>Leptospira</taxon>
    </lineage>
</organism>
<keyword evidence="8" id="KW-1185">Reference proteome</keyword>
<gene>
    <name evidence="7" type="ORF">LPTSP4_11780</name>
</gene>
<evidence type="ECO:0000256" key="2">
    <source>
        <dbReference type="ARBA" id="ARBA00022448"/>
    </source>
</evidence>
<dbReference type="InterPro" id="IPR003593">
    <property type="entry name" value="AAA+_ATPase"/>
</dbReference>
<keyword evidence="3" id="KW-0536">Nodulation</keyword>
<feature type="domain" description="ABC transporter" evidence="6">
    <location>
        <begin position="32"/>
        <end position="256"/>
    </location>
</feature>
<dbReference type="EMBL" id="BFBB01000003">
    <property type="protein sequence ID" value="GBF49662.1"/>
    <property type="molecule type" value="Genomic_DNA"/>
</dbReference>
<evidence type="ECO:0000259" key="6">
    <source>
        <dbReference type="PROSITE" id="PS50893"/>
    </source>
</evidence>
<dbReference type="SMART" id="SM00382">
    <property type="entry name" value="AAA"/>
    <property type="match status" value="1"/>
</dbReference>
<evidence type="ECO:0000256" key="3">
    <source>
        <dbReference type="ARBA" id="ARBA00022458"/>
    </source>
</evidence>
<dbReference type="PROSITE" id="PS00211">
    <property type="entry name" value="ABC_TRANSPORTER_1"/>
    <property type="match status" value="1"/>
</dbReference>
<sequence length="266" mass="30641">MIFSLSKGILLSQKVSDNFISIVTEKETRRLLWVDQVFKNYGNREVLKGISFTLWEGQCLSLLGPNGVGKTSLVKILLSLESFHRGKIEFHEELQVPKSLGYAPQTISYWQKLTVLENLFSLADLYSLPKDKAKLQSEDLLHKLGLWQERDKRIEYLSGGMQRRFNLAMATVHSPKLLILDEPTANLDQESKRLVFTFLEGLLHEGISLLYTSHDLEELSKISDQILFLRNGTVAYTMDTDKYPNRDDRYLFLKQTYTELFGNTVL</sequence>
<comment type="similarity">
    <text evidence="1">Belongs to the ABC transporter superfamily.</text>
</comment>
<reference evidence="7 8" key="1">
    <citation type="submission" date="2018-02" db="EMBL/GenBank/DDBJ databases">
        <title>Novel Leptospira species isolated from soil and water in Japan.</title>
        <authorList>
            <person name="Nakao R."/>
            <person name="Masuzawa T."/>
        </authorList>
    </citation>
    <scope>NUCLEOTIDE SEQUENCE [LARGE SCALE GENOMIC DNA]</scope>
    <source>
        <strain evidence="7 8">YH101</strain>
    </source>
</reference>
<dbReference type="PANTHER" id="PTHR42711">
    <property type="entry name" value="ABC TRANSPORTER ATP-BINDING PROTEIN"/>
    <property type="match status" value="1"/>
</dbReference>
<dbReference type="InterPro" id="IPR017871">
    <property type="entry name" value="ABC_transporter-like_CS"/>
</dbReference>
<dbReference type="InterPro" id="IPR050763">
    <property type="entry name" value="ABC_transporter_ATP-binding"/>
</dbReference>
<dbReference type="Pfam" id="PF00005">
    <property type="entry name" value="ABC_tran"/>
    <property type="match status" value="1"/>
</dbReference>
<dbReference type="CDD" id="cd03230">
    <property type="entry name" value="ABC_DR_subfamily_A"/>
    <property type="match status" value="1"/>
</dbReference>
<evidence type="ECO:0000313" key="8">
    <source>
        <dbReference type="Proteomes" id="UP000245133"/>
    </source>
</evidence>
<keyword evidence="5" id="KW-0067">ATP-binding</keyword>
<accession>A0A2P2DYH3</accession>
<keyword evidence="2" id="KW-0813">Transport</keyword>
<proteinExistence type="inferred from homology"/>
<name>A0A2P2DYH3_9LEPT</name>
<comment type="caution">
    <text evidence="7">The sequence shown here is derived from an EMBL/GenBank/DDBJ whole genome shotgun (WGS) entry which is preliminary data.</text>
</comment>
<dbReference type="GO" id="GO:0005524">
    <property type="term" value="F:ATP binding"/>
    <property type="evidence" value="ECO:0007669"/>
    <property type="project" value="UniProtKB-KW"/>
</dbReference>
<dbReference type="InterPro" id="IPR027417">
    <property type="entry name" value="P-loop_NTPase"/>
</dbReference>
<evidence type="ECO:0000313" key="7">
    <source>
        <dbReference type="EMBL" id="GBF49662.1"/>
    </source>
</evidence>
<dbReference type="PROSITE" id="PS50893">
    <property type="entry name" value="ABC_TRANSPORTER_2"/>
    <property type="match status" value="1"/>
</dbReference>